<dbReference type="RefSeq" id="WP_167949077.1">
    <property type="nucleotide sequence ID" value="NZ_BAAAPQ010000026.1"/>
</dbReference>
<dbReference type="Gene3D" id="3.90.660.10">
    <property type="match status" value="1"/>
</dbReference>
<feature type="binding site" evidence="4">
    <location>
        <begin position="33"/>
        <end position="34"/>
    </location>
    <ligand>
        <name>FAD</name>
        <dbReference type="ChEBI" id="CHEBI:57692"/>
    </ligand>
</feature>
<evidence type="ECO:0000313" key="7">
    <source>
        <dbReference type="Proteomes" id="UP000576792"/>
    </source>
</evidence>
<dbReference type="Pfam" id="PF01593">
    <property type="entry name" value="Amino_oxidase"/>
    <property type="match status" value="1"/>
</dbReference>
<evidence type="ECO:0000256" key="2">
    <source>
        <dbReference type="ARBA" id="ARBA00005995"/>
    </source>
</evidence>
<accession>A0A846RMP6</accession>
<evidence type="ECO:0000313" key="6">
    <source>
        <dbReference type="EMBL" id="NJC54979.1"/>
    </source>
</evidence>
<dbReference type="PANTHER" id="PTHR43563:SF1">
    <property type="entry name" value="AMINE OXIDASE [FLAVIN-CONTAINING] B"/>
    <property type="match status" value="1"/>
</dbReference>
<evidence type="ECO:0000256" key="3">
    <source>
        <dbReference type="ARBA" id="ARBA00023002"/>
    </source>
</evidence>
<dbReference type="EMBL" id="JAATJN010000001">
    <property type="protein sequence ID" value="NJC54979.1"/>
    <property type="molecule type" value="Genomic_DNA"/>
</dbReference>
<dbReference type="Gene3D" id="1.10.405.10">
    <property type="entry name" value="Guanine Nucleotide Dissociation Inhibitor, domain 1"/>
    <property type="match status" value="1"/>
</dbReference>
<dbReference type="InterPro" id="IPR036188">
    <property type="entry name" value="FAD/NAD-bd_sf"/>
</dbReference>
<dbReference type="InterPro" id="IPR001613">
    <property type="entry name" value="Flavin_amine_oxidase"/>
</dbReference>
<dbReference type="AlphaFoldDB" id="A0A846RMP6"/>
<evidence type="ECO:0000256" key="4">
    <source>
        <dbReference type="PIRSR" id="PIRSR601613-1"/>
    </source>
</evidence>
<dbReference type="SUPFAM" id="SSF51905">
    <property type="entry name" value="FAD/NAD(P)-binding domain"/>
    <property type="match status" value="1"/>
</dbReference>
<dbReference type="PRINTS" id="PR00757">
    <property type="entry name" value="AMINEOXDASEF"/>
</dbReference>
<comment type="similarity">
    <text evidence="2">Belongs to the flavin monoamine oxidase family.</text>
</comment>
<reference evidence="6 7" key="1">
    <citation type="submission" date="2020-03" db="EMBL/GenBank/DDBJ databases">
        <title>Sequencing the genomes of 1000 actinobacteria strains.</title>
        <authorList>
            <person name="Klenk H.-P."/>
        </authorList>
    </citation>
    <scope>NUCLEOTIDE SEQUENCE [LARGE SCALE GENOMIC DNA]</scope>
    <source>
        <strain evidence="6 7">DSM 18964</strain>
    </source>
</reference>
<dbReference type="Proteomes" id="UP000576792">
    <property type="component" value="Unassembled WGS sequence"/>
</dbReference>
<comment type="cofactor">
    <cofactor evidence="1">
        <name>FAD</name>
        <dbReference type="ChEBI" id="CHEBI:57692"/>
    </cofactor>
</comment>
<sequence>MTDTDVLIIGAGLAGVTAAREISSAGHDVLVLEARDRLGGRCYTDQRFGVNLELGGNWLHWVQPHVWAEVARYGLRADRGPKSEETFWLANDEVRTGTLDGFMDLIDSGMQRLVGASAAIMPRPDTVETGEDWREADTITLQEALDSLDLDDSERQANEAAWVGHCNGPLDQVGFGAAIRWTAATGGLWQLMHSASAVYRLPEGNDQLVKAIAGDIDGDIQLNTQVTSVRHDSTGATVATAHGGEIRAKKVISTIPINILHELDIQPAISPIKQEISQEGAASQGLKLWIRVKGPIKPFFAYSSQSHPLSVVRTEFVRDDDAVLVAFGADSTRLDVDDVEAVGEALKTWRDDLEVLEVAAHKWMEDPLAKSTWLIQRPGQYTRGQAELQHPEGSLHFASSDIANIWAGFFDGAIESALRTARTVKEELES</sequence>
<evidence type="ECO:0000256" key="1">
    <source>
        <dbReference type="ARBA" id="ARBA00001974"/>
    </source>
</evidence>
<keyword evidence="3" id="KW-0560">Oxidoreductase</keyword>
<dbReference type="PANTHER" id="PTHR43563">
    <property type="entry name" value="AMINE OXIDASE"/>
    <property type="match status" value="1"/>
</dbReference>
<name>A0A846RMP6_9MICO</name>
<evidence type="ECO:0000259" key="5">
    <source>
        <dbReference type="Pfam" id="PF01593"/>
    </source>
</evidence>
<feature type="binding site" evidence="4">
    <location>
        <position position="226"/>
    </location>
    <ligand>
        <name>FAD</name>
        <dbReference type="ChEBI" id="CHEBI:57692"/>
    </ligand>
</feature>
<proteinExistence type="inferred from homology"/>
<gene>
    <name evidence="6" type="ORF">BKA07_000014</name>
</gene>
<keyword evidence="7" id="KW-1185">Reference proteome</keyword>
<feature type="binding site" evidence="4">
    <location>
        <position position="327"/>
    </location>
    <ligand>
        <name>substrate</name>
    </ligand>
</feature>
<dbReference type="InterPro" id="IPR050703">
    <property type="entry name" value="Flavin_MAO"/>
</dbReference>
<dbReference type="GO" id="GO:0016491">
    <property type="term" value="F:oxidoreductase activity"/>
    <property type="evidence" value="ECO:0007669"/>
    <property type="project" value="UniProtKB-KW"/>
</dbReference>
<protein>
    <submittedName>
        <fullName evidence="6">Monoamine oxidase</fullName>
    </submittedName>
</protein>
<comment type="caution">
    <text evidence="6">The sequence shown here is derived from an EMBL/GenBank/DDBJ whole genome shotgun (WGS) entry which is preliminary data.</text>
</comment>
<dbReference type="Gene3D" id="3.50.50.60">
    <property type="entry name" value="FAD/NAD(P)-binding domain"/>
    <property type="match status" value="1"/>
</dbReference>
<dbReference type="InterPro" id="IPR002937">
    <property type="entry name" value="Amino_oxidase"/>
</dbReference>
<feature type="domain" description="Amine oxidase" evidence="5">
    <location>
        <begin position="13"/>
        <end position="424"/>
    </location>
</feature>
<organism evidence="6 7">
    <name type="scientific">Brevibacterium marinum</name>
    <dbReference type="NCBI Taxonomy" id="418643"/>
    <lineage>
        <taxon>Bacteria</taxon>
        <taxon>Bacillati</taxon>
        <taxon>Actinomycetota</taxon>
        <taxon>Actinomycetes</taxon>
        <taxon>Micrococcales</taxon>
        <taxon>Brevibacteriaceae</taxon>
        <taxon>Brevibacterium</taxon>
    </lineage>
</organism>